<name>A0A0D0A7X0_9AGAM</name>
<gene>
    <name evidence="2" type="ORF">CY34DRAFT_63203</name>
</gene>
<keyword evidence="3" id="KW-1185">Reference proteome</keyword>
<proteinExistence type="predicted"/>
<dbReference type="Gene3D" id="3.40.970.10">
    <property type="entry name" value="Ribonuclease H1, N-terminal domain"/>
    <property type="match status" value="1"/>
</dbReference>
<dbReference type="OrthoDB" id="2689708at2759"/>
<dbReference type="InParanoid" id="A0A0D0A7X0"/>
<feature type="non-terminal residue" evidence="2">
    <location>
        <position position="1"/>
    </location>
</feature>
<evidence type="ECO:0000313" key="2">
    <source>
        <dbReference type="EMBL" id="KIK34244.1"/>
    </source>
</evidence>
<dbReference type="EMBL" id="KN835786">
    <property type="protein sequence ID" value="KIK34244.1"/>
    <property type="molecule type" value="Genomic_DNA"/>
</dbReference>
<feature type="non-terminal residue" evidence="2">
    <location>
        <position position="65"/>
    </location>
</feature>
<dbReference type="Pfam" id="PF01693">
    <property type="entry name" value="Cauli_VI"/>
    <property type="match status" value="1"/>
</dbReference>
<dbReference type="InterPro" id="IPR037056">
    <property type="entry name" value="RNase_H1_N_sf"/>
</dbReference>
<feature type="domain" description="Ribonuclease H1 N-terminal" evidence="1">
    <location>
        <begin position="16"/>
        <end position="52"/>
    </location>
</feature>
<organism evidence="2 3">
    <name type="scientific">Suillus luteus UH-Slu-Lm8-n1</name>
    <dbReference type="NCBI Taxonomy" id="930992"/>
    <lineage>
        <taxon>Eukaryota</taxon>
        <taxon>Fungi</taxon>
        <taxon>Dikarya</taxon>
        <taxon>Basidiomycota</taxon>
        <taxon>Agaricomycotina</taxon>
        <taxon>Agaricomycetes</taxon>
        <taxon>Agaricomycetidae</taxon>
        <taxon>Boletales</taxon>
        <taxon>Suillineae</taxon>
        <taxon>Suillaceae</taxon>
        <taxon>Suillus</taxon>
    </lineage>
</organism>
<dbReference type="AlphaFoldDB" id="A0A0D0A7X0"/>
<dbReference type="InterPro" id="IPR009027">
    <property type="entry name" value="Ribosomal_bL9/RNase_H1_N"/>
</dbReference>
<dbReference type="InterPro" id="IPR011320">
    <property type="entry name" value="RNase_H1_N"/>
</dbReference>
<evidence type="ECO:0000259" key="1">
    <source>
        <dbReference type="Pfam" id="PF01693"/>
    </source>
</evidence>
<dbReference type="STRING" id="930992.A0A0D0A7X0"/>
<reference evidence="2 3" key="1">
    <citation type="submission" date="2014-04" db="EMBL/GenBank/DDBJ databases">
        <authorList>
            <consortium name="DOE Joint Genome Institute"/>
            <person name="Kuo A."/>
            <person name="Ruytinx J."/>
            <person name="Rineau F."/>
            <person name="Colpaert J."/>
            <person name="Kohler A."/>
            <person name="Nagy L.G."/>
            <person name="Floudas D."/>
            <person name="Copeland A."/>
            <person name="Barry K.W."/>
            <person name="Cichocki N."/>
            <person name="Veneault-Fourrey C."/>
            <person name="LaButti K."/>
            <person name="Lindquist E.A."/>
            <person name="Lipzen A."/>
            <person name="Lundell T."/>
            <person name="Morin E."/>
            <person name="Murat C."/>
            <person name="Sun H."/>
            <person name="Tunlid A."/>
            <person name="Henrissat B."/>
            <person name="Grigoriev I.V."/>
            <person name="Hibbett D.S."/>
            <person name="Martin F."/>
            <person name="Nordberg H.P."/>
            <person name="Cantor M.N."/>
            <person name="Hua S.X."/>
        </authorList>
    </citation>
    <scope>NUCLEOTIDE SEQUENCE [LARGE SCALE GENOMIC DNA]</scope>
    <source>
        <strain evidence="2 3">UH-Slu-Lm8-n1</strain>
    </source>
</reference>
<protein>
    <recommendedName>
        <fullName evidence="1">Ribonuclease H1 N-terminal domain-containing protein</fullName>
    </recommendedName>
</protein>
<dbReference type="SUPFAM" id="SSF55658">
    <property type="entry name" value="L9 N-domain-like"/>
    <property type="match status" value="1"/>
</dbReference>
<dbReference type="HOGENOM" id="CLU_180224_0_0_1"/>
<accession>A0A0D0A7X0</accession>
<evidence type="ECO:0000313" key="3">
    <source>
        <dbReference type="Proteomes" id="UP000054485"/>
    </source>
</evidence>
<dbReference type="Proteomes" id="UP000054485">
    <property type="component" value="Unassembled WGS sequence"/>
</dbReference>
<sequence length="65" mass="7124">HHGVTYDVPHPNASGPFYWVNRGRRIGVFATWQGTSIHVTGVSHSSFSKIHSVAEGIRLIKGAIE</sequence>
<reference evidence="3" key="2">
    <citation type="submission" date="2015-01" db="EMBL/GenBank/DDBJ databases">
        <title>Evolutionary Origins and Diversification of the Mycorrhizal Mutualists.</title>
        <authorList>
            <consortium name="DOE Joint Genome Institute"/>
            <consortium name="Mycorrhizal Genomics Consortium"/>
            <person name="Kohler A."/>
            <person name="Kuo A."/>
            <person name="Nagy L.G."/>
            <person name="Floudas D."/>
            <person name="Copeland A."/>
            <person name="Barry K.W."/>
            <person name="Cichocki N."/>
            <person name="Veneault-Fourrey C."/>
            <person name="LaButti K."/>
            <person name="Lindquist E.A."/>
            <person name="Lipzen A."/>
            <person name="Lundell T."/>
            <person name="Morin E."/>
            <person name="Murat C."/>
            <person name="Riley R."/>
            <person name="Ohm R."/>
            <person name="Sun H."/>
            <person name="Tunlid A."/>
            <person name="Henrissat B."/>
            <person name="Grigoriev I.V."/>
            <person name="Hibbett D.S."/>
            <person name="Martin F."/>
        </authorList>
    </citation>
    <scope>NUCLEOTIDE SEQUENCE [LARGE SCALE GENOMIC DNA]</scope>
    <source>
        <strain evidence="3">UH-Slu-Lm8-n1</strain>
    </source>
</reference>